<dbReference type="ExpressionAtlas" id="A0A2K3CS63">
    <property type="expression patterns" value="baseline"/>
</dbReference>
<dbReference type="KEGG" id="cre:CHLRE_17g747647v5"/>
<dbReference type="InterPro" id="IPR029063">
    <property type="entry name" value="SAM-dependent_MTases_sf"/>
</dbReference>
<accession>A0A2K3CS63</accession>
<dbReference type="Proteomes" id="UP000006906">
    <property type="component" value="Chromosome 17"/>
</dbReference>
<dbReference type="InParanoid" id="A0A2K3CS63"/>
<evidence type="ECO:0000313" key="2">
    <source>
        <dbReference type="EMBL" id="PNW71124.1"/>
    </source>
</evidence>
<dbReference type="RefSeq" id="XP_042915244.1">
    <property type="nucleotide sequence ID" value="XM_043072785.1"/>
</dbReference>
<dbReference type="OrthoDB" id="548658at2759"/>
<dbReference type="GeneID" id="5729114"/>
<feature type="signal peptide" evidence="1">
    <location>
        <begin position="1"/>
        <end position="26"/>
    </location>
</feature>
<sequence length="471" mass="48761">MSTDVLPETEAWWWSVLLLLWAAVPAQRVVDVLKAIPASADGGADAAEEVDSGGRPGEPLDQAAQRRLLGLMQRDPLLVATGGMRRAQRSRLLKRLVAGVEAARQVAADELVEALTEDMVAAVAPEAGLEGGSSPEADWLYKTFAYGPMPPPSHAPGVTEDGSGSELPPLPLPLPTPLPAAVVQRHARGVAAALGRRHEVEGAQGQHGGCAGVSGDAAEGSSNDDAATCGLISLRVSGNMLAGSTGCHEWEASFALAQLVLRRPELFRGQRVLELGAGAGLVGVALARAGAQLVAATDGSAEAVSNCAANMRLNLHLSEHPVVECGQPCELAALEQGVAVCRLAWEEPLPSGGLHCDSVVASDVLYDPDVVPVLVSLLVRLLQPMEPPDASGAAGGARMAYIATLRRNPATLQLFLDTVAEAGLHAAVVDGWGDPGVSSAGGRPQSAVRFHLGVLDDVSVADRIVIHRITH</sequence>
<dbReference type="PaxDb" id="3055-EDO96502"/>
<proteinExistence type="predicted"/>
<dbReference type="Pfam" id="PF10294">
    <property type="entry name" value="Methyltransf_16"/>
    <property type="match status" value="1"/>
</dbReference>
<dbReference type="InterPro" id="IPR019410">
    <property type="entry name" value="Methyltransf_16"/>
</dbReference>
<reference evidence="2 3" key="1">
    <citation type="journal article" date="2007" name="Science">
        <title>The Chlamydomonas genome reveals the evolution of key animal and plant functions.</title>
        <authorList>
            <person name="Merchant S.S."/>
            <person name="Prochnik S.E."/>
            <person name="Vallon O."/>
            <person name="Harris E.H."/>
            <person name="Karpowicz S.J."/>
            <person name="Witman G.B."/>
            <person name="Terry A."/>
            <person name="Salamov A."/>
            <person name="Fritz-Laylin L.K."/>
            <person name="Marechal-Drouard L."/>
            <person name="Marshall W.F."/>
            <person name="Qu L.H."/>
            <person name="Nelson D.R."/>
            <person name="Sanderfoot A.A."/>
            <person name="Spalding M.H."/>
            <person name="Kapitonov V.V."/>
            <person name="Ren Q."/>
            <person name="Ferris P."/>
            <person name="Lindquist E."/>
            <person name="Shapiro H."/>
            <person name="Lucas S.M."/>
            <person name="Grimwood J."/>
            <person name="Schmutz J."/>
            <person name="Cardol P."/>
            <person name="Cerutti H."/>
            <person name="Chanfreau G."/>
            <person name="Chen C.L."/>
            <person name="Cognat V."/>
            <person name="Croft M.T."/>
            <person name="Dent R."/>
            <person name="Dutcher S."/>
            <person name="Fernandez E."/>
            <person name="Fukuzawa H."/>
            <person name="Gonzalez-Ballester D."/>
            <person name="Gonzalez-Halphen D."/>
            <person name="Hallmann A."/>
            <person name="Hanikenne M."/>
            <person name="Hippler M."/>
            <person name="Inwood W."/>
            <person name="Jabbari K."/>
            <person name="Kalanon M."/>
            <person name="Kuras R."/>
            <person name="Lefebvre P.A."/>
            <person name="Lemaire S.D."/>
            <person name="Lobanov A.V."/>
            <person name="Lohr M."/>
            <person name="Manuell A."/>
            <person name="Meier I."/>
            <person name="Mets L."/>
            <person name="Mittag M."/>
            <person name="Mittelmeier T."/>
            <person name="Moroney J.V."/>
            <person name="Moseley J."/>
            <person name="Napoli C."/>
            <person name="Nedelcu A.M."/>
            <person name="Niyogi K."/>
            <person name="Novoselov S.V."/>
            <person name="Paulsen I.T."/>
            <person name="Pazour G."/>
            <person name="Purton S."/>
            <person name="Ral J.P."/>
            <person name="Riano-Pachon D.M."/>
            <person name="Riekhof W."/>
            <person name="Rymarquis L."/>
            <person name="Schroda M."/>
            <person name="Stern D."/>
            <person name="Umen J."/>
            <person name="Willows R."/>
            <person name="Wilson N."/>
            <person name="Zimmer S.L."/>
            <person name="Allmer J."/>
            <person name="Balk J."/>
            <person name="Bisova K."/>
            <person name="Chen C.J."/>
            <person name="Elias M."/>
            <person name="Gendler K."/>
            <person name="Hauser C."/>
            <person name="Lamb M.R."/>
            <person name="Ledford H."/>
            <person name="Long J.C."/>
            <person name="Minagawa J."/>
            <person name="Page M.D."/>
            <person name="Pan J."/>
            <person name="Pootakham W."/>
            <person name="Roje S."/>
            <person name="Rose A."/>
            <person name="Stahlberg E."/>
            <person name="Terauchi A.M."/>
            <person name="Yang P."/>
            <person name="Ball S."/>
            <person name="Bowler C."/>
            <person name="Dieckmann C.L."/>
            <person name="Gladyshev V.N."/>
            <person name="Green P."/>
            <person name="Jorgensen R."/>
            <person name="Mayfield S."/>
            <person name="Mueller-Roeber B."/>
            <person name="Rajamani S."/>
            <person name="Sayre R.T."/>
            <person name="Brokstein P."/>
            <person name="Dubchak I."/>
            <person name="Goodstein D."/>
            <person name="Hornick L."/>
            <person name="Huang Y.W."/>
            <person name="Jhaveri J."/>
            <person name="Luo Y."/>
            <person name="Martinez D."/>
            <person name="Ngau W.C."/>
            <person name="Otillar B."/>
            <person name="Poliakov A."/>
            <person name="Porter A."/>
            <person name="Szajkowski L."/>
            <person name="Werner G."/>
            <person name="Zhou K."/>
            <person name="Grigoriev I.V."/>
            <person name="Rokhsar D.S."/>
            <person name="Grossman A.R."/>
        </authorList>
    </citation>
    <scope>NUCLEOTIDE SEQUENCE [LARGE SCALE GENOMIC DNA]</scope>
    <source>
        <strain evidence="3">CC-503</strain>
    </source>
</reference>
<dbReference type="STRING" id="3055.A0A2K3CS63"/>
<evidence type="ECO:0000256" key="1">
    <source>
        <dbReference type="SAM" id="SignalP"/>
    </source>
</evidence>
<protein>
    <submittedName>
        <fullName evidence="2">Uncharacterized protein</fullName>
    </submittedName>
</protein>
<dbReference type="GO" id="GO:0008276">
    <property type="term" value="F:protein methyltransferase activity"/>
    <property type="evidence" value="ECO:0000318"/>
    <property type="project" value="GO_Central"/>
</dbReference>
<dbReference type="Gramene" id="PNW71124">
    <property type="protein sequence ID" value="PNW71124"/>
    <property type="gene ID" value="CHLRE_17g747647v5"/>
</dbReference>
<keyword evidence="3" id="KW-1185">Reference proteome</keyword>
<name>A0A2K3CS63_CHLRE</name>
<dbReference type="AlphaFoldDB" id="A0A2K3CS63"/>
<evidence type="ECO:0000313" key="3">
    <source>
        <dbReference type="Proteomes" id="UP000006906"/>
    </source>
</evidence>
<dbReference type="Gene3D" id="3.40.50.150">
    <property type="entry name" value="Vaccinia Virus protein VP39"/>
    <property type="match status" value="1"/>
</dbReference>
<dbReference type="EMBL" id="CM008978">
    <property type="protein sequence ID" value="PNW71124.1"/>
    <property type="molecule type" value="Genomic_DNA"/>
</dbReference>
<keyword evidence="1" id="KW-0732">Signal</keyword>
<dbReference type="PANTHER" id="PTHR14614:SF130">
    <property type="entry name" value="PROTEIN-LYSINE N-METHYLTRANSFERASE EEF2KMT"/>
    <property type="match status" value="1"/>
</dbReference>
<dbReference type="CDD" id="cd02440">
    <property type="entry name" value="AdoMet_MTases"/>
    <property type="match status" value="1"/>
</dbReference>
<gene>
    <name evidence="2" type="ORF">CHLRE_17g747647v5</name>
</gene>
<dbReference type="PANTHER" id="PTHR14614">
    <property type="entry name" value="HEPATOCELLULAR CARCINOMA-ASSOCIATED ANTIGEN"/>
    <property type="match status" value="1"/>
</dbReference>
<organism evidence="2 3">
    <name type="scientific">Chlamydomonas reinhardtii</name>
    <name type="common">Chlamydomonas smithii</name>
    <dbReference type="NCBI Taxonomy" id="3055"/>
    <lineage>
        <taxon>Eukaryota</taxon>
        <taxon>Viridiplantae</taxon>
        <taxon>Chlorophyta</taxon>
        <taxon>core chlorophytes</taxon>
        <taxon>Chlorophyceae</taxon>
        <taxon>CS clade</taxon>
        <taxon>Chlamydomonadales</taxon>
        <taxon>Chlamydomonadaceae</taxon>
        <taxon>Chlamydomonas</taxon>
    </lineage>
</organism>
<feature type="chain" id="PRO_5014375975" evidence="1">
    <location>
        <begin position="27"/>
        <end position="471"/>
    </location>
</feature>
<dbReference type="SUPFAM" id="SSF53335">
    <property type="entry name" value="S-adenosyl-L-methionine-dependent methyltransferases"/>
    <property type="match status" value="1"/>
</dbReference>